<dbReference type="PANTHER" id="PTHR43864">
    <property type="entry name" value="HYPOXANTHINE/GUANINE PHOSPHORIBOSYLTRANSFERASE"/>
    <property type="match status" value="1"/>
</dbReference>
<dbReference type="EC" id="2.4.2.22" evidence="5 6"/>
<dbReference type="STRING" id="871963.Desdi_1827"/>
<dbReference type="InterPro" id="IPR029057">
    <property type="entry name" value="PRTase-like"/>
</dbReference>
<dbReference type="PANTHER" id="PTHR43864:SF1">
    <property type="entry name" value="XANTHINE PHOSPHORIBOSYLTRANSFERASE"/>
    <property type="match status" value="1"/>
</dbReference>
<comment type="similarity">
    <text evidence="5">Belongs to the purine/pyrimidine phosphoribosyltransferase family. Xpt subfamily.</text>
</comment>
<keyword evidence="1 5" id="KW-0963">Cytoplasm</keyword>
<protein>
    <recommendedName>
        <fullName evidence="5 6">Xanthine phosphoribosyltransferase</fullName>
        <shortName evidence="5">XPRTase</shortName>
        <ecNumber evidence="5 6">2.4.2.22</ecNumber>
    </recommendedName>
</protein>
<dbReference type="OrthoDB" id="9790678at2"/>
<comment type="caution">
    <text evidence="5">Lacks conserved residue(s) required for the propagation of feature annotation.</text>
</comment>
<comment type="pathway">
    <text evidence="5">Purine metabolism; XMP biosynthesis via salvage pathway; XMP from xanthine: step 1/1.</text>
</comment>
<accession>L0F7V0</accession>
<dbReference type="HOGENOM" id="CLU_099015_0_0_9"/>
<comment type="catalytic activity">
    <reaction evidence="5">
        <text>XMP + diphosphate = xanthine + 5-phospho-alpha-D-ribose 1-diphosphate</text>
        <dbReference type="Rhea" id="RHEA:10800"/>
        <dbReference type="ChEBI" id="CHEBI:17712"/>
        <dbReference type="ChEBI" id="CHEBI:33019"/>
        <dbReference type="ChEBI" id="CHEBI:57464"/>
        <dbReference type="ChEBI" id="CHEBI:58017"/>
        <dbReference type="EC" id="2.4.2.22"/>
    </reaction>
</comment>
<feature type="binding site" evidence="5">
    <location>
        <position position="27"/>
    </location>
    <ligand>
        <name>xanthine</name>
        <dbReference type="ChEBI" id="CHEBI:17712"/>
    </ligand>
</feature>
<evidence type="ECO:0000256" key="2">
    <source>
        <dbReference type="ARBA" id="ARBA00022676"/>
    </source>
</evidence>
<keyword evidence="3 5" id="KW-0808">Transferase</keyword>
<dbReference type="Pfam" id="PF00156">
    <property type="entry name" value="Pribosyltran"/>
    <property type="match status" value="1"/>
</dbReference>
<name>L0F7V0_DESDL</name>
<evidence type="ECO:0000256" key="4">
    <source>
        <dbReference type="ARBA" id="ARBA00022726"/>
    </source>
</evidence>
<dbReference type="HAMAP" id="MF_01184">
    <property type="entry name" value="XPRTase"/>
    <property type="match status" value="1"/>
</dbReference>
<proteinExistence type="inferred from homology"/>
<evidence type="ECO:0000313" key="8">
    <source>
        <dbReference type="EMBL" id="AGA69277.1"/>
    </source>
</evidence>
<comment type="function">
    <text evidence="5">Converts the preformed base xanthine, a product of nucleic acid breakdown, to xanthosine 5'-monophosphate (XMP), so it can be reused for RNA or DNA synthesis.</text>
</comment>
<dbReference type="GO" id="GO:0005737">
    <property type="term" value="C:cytoplasm"/>
    <property type="evidence" value="ECO:0007669"/>
    <property type="project" value="UniProtKB-SubCell"/>
</dbReference>
<dbReference type="GO" id="GO:0000310">
    <property type="term" value="F:xanthine phosphoribosyltransferase activity"/>
    <property type="evidence" value="ECO:0007669"/>
    <property type="project" value="UniProtKB-UniRule"/>
</dbReference>
<feature type="binding site" evidence="5">
    <location>
        <position position="157"/>
    </location>
    <ligand>
        <name>xanthine</name>
        <dbReference type="ChEBI" id="CHEBI:17712"/>
    </ligand>
</feature>
<dbReference type="NCBIfam" id="TIGR01744">
    <property type="entry name" value="XPRTase"/>
    <property type="match status" value="1"/>
</dbReference>
<dbReference type="KEGG" id="ddl:Desdi_1827"/>
<comment type="subcellular location">
    <subcellularLocation>
        <location evidence="5">Cytoplasm</location>
    </subcellularLocation>
</comment>
<keyword evidence="9" id="KW-1185">Reference proteome</keyword>
<keyword evidence="4 5" id="KW-0660">Purine salvage</keyword>
<dbReference type="GO" id="GO:0046110">
    <property type="term" value="P:xanthine metabolic process"/>
    <property type="evidence" value="ECO:0007669"/>
    <property type="project" value="UniProtKB-UniRule"/>
</dbReference>
<dbReference type="eggNOG" id="COG0503">
    <property type="taxonomic scope" value="Bacteria"/>
</dbReference>
<dbReference type="RefSeq" id="WP_015262267.1">
    <property type="nucleotide sequence ID" value="NC_019903.1"/>
</dbReference>
<evidence type="ECO:0000256" key="6">
    <source>
        <dbReference type="NCBIfam" id="TIGR01744"/>
    </source>
</evidence>
<dbReference type="EMBL" id="CP003344">
    <property type="protein sequence ID" value="AGA69277.1"/>
    <property type="molecule type" value="Genomic_DNA"/>
</dbReference>
<sequence length="198" mass="22080">MDLLQENIRTYGKIHDNRIIQVDSFLNHQLDIKLFNEMGKEFQRRFANKNITKILTIETSGIAIASIASQYFGYVPVVFAKKHAGLNMSEDVYSAQVFSYTKNQEYTIKVSKNFLSPTDTILIIDDFLASGAALMGLLDLLKQSGSKVAGIGIAIEKGFQGGRQLIEEHGIQLESLAIIEKIENGQVYFHSPKSSQCS</sequence>
<evidence type="ECO:0000256" key="1">
    <source>
        <dbReference type="ARBA" id="ARBA00022490"/>
    </source>
</evidence>
<keyword evidence="2 5" id="KW-0328">Glycosyltransferase</keyword>
<dbReference type="Proteomes" id="UP000010797">
    <property type="component" value="Chromosome"/>
</dbReference>
<dbReference type="CDD" id="cd06223">
    <property type="entry name" value="PRTases_typeI"/>
    <property type="match status" value="1"/>
</dbReference>
<dbReference type="GO" id="GO:0032265">
    <property type="term" value="P:XMP salvage"/>
    <property type="evidence" value="ECO:0007669"/>
    <property type="project" value="UniProtKB-UniRule"/>
</dbReference>
<dbReference type="GO" id="GO:0006166">
    <property type="term" value="P:purine ribonucleoside salvage"/>
    <property type="evidence" value="ECO:0007669"/>
    <property type="project" value="UniProtKB-KW"/>
</dbReference>
<organism evidence="8 9">
    <name type="scientific">Desulfitobacterium dichloroeliminans (strain LMG P-21439 / DCA1)</name>
    <dbReference type="NCBI Taxonomy" id="871963"/>
    <lineage>
        <taxon>Bacteria</taxon>
        <taxon>Bacillati</taxon>
        <taxon>Bacillota</taxon>
        <taxon>Clostridia</taxon>
        <taxon>Eubacteriales</taxon>
        <taxon>Desulfitobacteriaceae</taxon>
        <taxon>Desulfitobacterium</taxon>
    </lineage>
</organism>
<dbReference type="AlphaFoldDB" id="L0F7V0"/>
<dbReference type="InterPro" id="IPR050118">
    <property type="entry name" value="Pur/Pyrimidine_PRTase"/>
</dbReference>
<gene>
    <name evidence="5" type="primary">xpt</name>
    <name evidence="8" type="ordered locus">Desdi_1827</name>
</gene>
<dbReference type="Gene3D" id="3.40.50.2020">
    <property type="match status" value="1"/>
</dbReference>
<dbReference type="SUPFAM" id="SSF53271">
    <property type="entry name" value="PRTase-like"/>
    <property type="match status" value="1"/>
</dbReference>
<evidence type="ECO:0000259" key="7">
    <source>
        <dbReference type="Pfam" id="PF00156"/>
    </source>
</evidence>
<evidence type="ECO:0000313" key="9">
    <source>
        <dbReference type="Proteomes" id="UP000010797"/>
    </source>
</evidence>
<comment type="subunit">
    <text evidence="5">Homodimer.</text>
</comment>
<feature type="binding site" evidence="5">
    <location>
        <begin position="129"/>
        <end position="133"/>
    </location>
    <ligand>
        <name>5-phospho-alpha-D-ribose 1-diphosphate</name>
        <dbReference type="ChEBI" id="CHEBI:58017"/>
    </ligand>
</feature>
<evidence type="ECO:0000256" key="3">
    <source>
        <dbReference type="ARBA" id="ARBA00022679"/>
    </source>
</evidence>
<evidence type="ECO:0000256" key="5">
    <source>
        <dbReference type="HAMAP-Rule" id="MF_01184"/>
    </source>
</evidence>
<feature type="domain" description="Phosphoribosyltransferase" evidence="7">
    <location>
        <begin position="23"/>
        <end position="158"/>
    </location>
</feature>
<dbReference type="InterPro" id="IPR010079">
    <property type="entry name" value="Xanthine_PRibTrfase"/>
</dbReference>
<dbReference type="InterPro" id="IPR000836">
    <property type="entry name" value="PRTase_dom"/>
</dbReference>
<reference evidence="9" key="1">
    <citation type="submission" date="2012-02" db="EMBL/GenBank/DDBJ databases">
        <title>Complete sequence of Desulfitobacterium dichloroeliminans LMG P-21439.</title>
        <authorList>
            <person name="Lucas S."/>
            <person name="Han J."/>
            <person name="Lapidus A."/>
            <person name="Cheng J.-F."/>
            <person name="Goodwin L."/>
            <person name="Pitluck S."/>
            <person name="Peters L."/>
            <person name="Ovchinnikova G."/>
            <person name="Teshima H."/>
            <person name="Detter J.C."/>
            <person name="Han C."/>
            <person name="Tapia R."/>
            <person name="Land M."/>
            <person name="Hauser L."/>
            <person name="Kyrpides N."/>
            <person name="Ivanova N."/>
            <person name="Pagani I."/>
            <person name="Kruse T."/>
            <person name="de Vos W.M."/>
            <person name="Boon N."/>
            <person name="Smidt H."/>
            <person name="Woyke T."/>
        </authorList>
    </citation>
    <scope>NUCLEOTIDE SEQUENCE [LARGE SCALE GENOMIC DNA]</scope>
    <source>
        <strain evidence="9">LMG P-21439 / DCA1</strain>
    </source>
</reference>
<dbReference type="NCBIfam" id="NF006671">
    <property type="entry name" value="PRK09219.1"/>
    <property type="match status" value="1"/>
</dbReference>
<dbReference type="UniPathway" id="UPA00602">
    <property type="reaction ID" value="UER00658"/>
</dbReference>